<dbReference type="PATRIC" id="fig|525309.8.peg.1234"/>
<evidence type="ECO:0000259" key="9">
    <source>
        <dbReference type="Pfam" id="PF12320"/>
    </source>
</evidence>
<dbReference type="Pfam" id="PF00149">
    <property type="entry name" value="Metallophos"/>
    <property type="match status" value="1"/>
</dbReference>
<dbReference type="STRING" id="525309.HMPREF0494_1417"/>
<dbReference type="Pfam" id="PF12320">
    <property type="entry name" value="SbcD_C"/>
    <property type="match status" value="1"/>
</dbReference>
<dbReference type="GO" id="GO:0006260">
    <property type="term" value="P:DNA replication"/>
    <property type="evidence" value="ECO:0007669"/>
    <property type="project" value="UniProtKB-KW"/>
</dbReference>
<evidence type="ECO:0000256" key="2">
    <source>
        <dbReference type="ARBA" id="ARBA00011322"/>
    </source>
</evidence>
<comment type="function">
    <text evidence="7">SbcCD cleaves DNA hairpin structures. These structures can inhibit DNA replication and are intermediates in certain DNA recombination reactions. The complex acts as a 3'-&gt;5' double strand exonuclease that can open hairpins. It also has a 5' single-strand endonuclease activity.</text>
</comment>
<evidence type="ECO:0000256" key="6">
    <source>
        <dbReference type="ARBA" id="ARBA00022839"/>
    </source>
</evidence>
<evidence type="ECO:0000256" key="5">
    <source>
        <dbReference type="ARBA" id="ARBA00022801"/>
    </source>
</evidence>
<proteinExistence type="inferred from homology"/>
<evidence type="ECO:0000313" key="10">
    <source>
        <dbReference type="EMBL" id="EEW53482.1"/>
    </source>
</evidence>
<dbReference type="eggNOG" id="COG0420">
    <property type="taxonomic scope" value="Bacteria"/>
</dbReference>
<keyword evidence="4 7" id="KW-0540">Nuclease</keyword>
<dbReference type="NCBIfam" id="TIGR00619">
    <property type="entry name" value="sbcd"/>
    <property type="match status" value="1"/>
</dbReference>
<evidence type="ECO:0000259" key="8">
    <source>
        <dbReference type="Pfam" id="PF00149"/>
    </source>
</evidence>
<dbReference type="GO" id="GO:0004519">
    <property type="term" value="F:endonuclease activity"/>
    <property type="evidence" value="ECO:0007669"/>
    <property type="project" value="UniProtKB-KW"/>
</dbReference>
<feature type="domain" description="Nuclease SbcCD subunit D C-terminal" evidence="9">
    <location>
        <begin position="273"/>
        <end position="358"/>
    </location>
</feature>
<dbReference type="EMBL" id="ACLL01000039">
    <property type="protein sequence ID" value="EEW53482.1"/>
    <property type="molecule type" value="Genomic_DNA"/>
</dbReference>
<keyword evidence="13" id="KW-1185">Reference proteome</keyword>
<dbReference type="HOGENOM" id="CLU_038045_0_1_9"/>
<evidence type="ECO:0000256" key="4">
    <source>
        <dbReference type="ARBA" id="ARBA00022722"/>
    </source>
</evidence>
<keyword evidence="5 7" id="KW-0378">Hydrolase</keyword>
<gene>
    <name evidence="7 10" type="primary">sbcD</name>
    <name evidence="11" type="ORF">FC31_GL001222</name>
    <name evidence="10" type="ORF">HMPREF0494_1417</name>
</gene>
<dbReference type="EMBL" id="AZDK01000003">
    <property type="protein sequence ID" value="KRK60607.1"/>
    <property type="molecule type" value="Genomic_DNA"/>
</dbReference>
<dbReference type="GO" id="GO:0008408">
    <property type="term" value="F:3'-5' exonuclease activity"/>
    <property type="evidence" value="ECO:0007669"/>
    <property type="project" value="InterPro"/>
</dbReference>
<dbReference type="Proteomes" id="UP000051883">
    <property type="component" value="Unassembled WGS sequence"/>
</dbReference>
<reference evidence="11 13" key="2">
    <citation type="journal article" date="2015" name="Genome Announc.">
        <title>Expanding the biotechnology potential of lactobacilli through comparative genomics of 213 strains and associated genera.</title>
        <authorList>
            <person name="Sun Z."/>
            <person name="Harris H.M."/>
            <person name="McCann A."/>
            <person name="Guo C."/>
            <person name="Argimon S."/>
            <person name="Zhang W."/>
            <person name="Yang X."/>
            <person name="Jeffery I.B."/>
            <person name="Cooney J.C."/>
            <person name="Kagawa T.F."/>
            <person name="Liu W."/>
            <person name="Song Y."/>
            <person name="Salvetti E."/>
            <person name="Wrobel A."/>
            <person name="Rasinkangas P."/>
            <person name="Parkhill J."/>
            <person name="Rea M.C."/>
            <person name="O'Sullivan O."/>
            <person name="Ritari J."/>
            <person name="Douillard F.P."/>
            <person name="Paul Ross R."/>
            <person name="Yang R."/>
            <person name="Briner A.E."/>
            <person name="Felis G.E."/>
            <person name="de Vos W.M."/>
            <person name="Barrangou R."/>
            <person name="Klaenhammer T.R."/>
            <person name="Caufield P.W."/>
            <person name="Cui Y."/>
            <person name="Zhang H."/>
            <person name="O'Toole P.W."/>
        </authorList>
    </citation>
    <scope>NUCLEOTIDE SEQUENCE [LARGE SCALE GENOMIC DNA]</scope>
    <source>
        <strain evidence="11 13">DSM 16041</strain>
    </source>
</reference>
<organism evidence="10 12">
    <name type="scientific">Limosilactobacillus antri DSM 16041</name>
    <dbReference type="NCBI Taxonomy" id="525309"/>
    <lineage>
        <taxon>Bacteria</taxon>
        <taxon>Bacillati</taxon>
        <taxon>Bacillota</taxon>
        <taxon>Bacilli</taxon>
        <taxon>Lactobacillales</taxon>
        <taxon>Lactobacillaceae</taxon>
        <taxon>Limosilactobacillus</taxon>
    </lineage>
</organism>
<dbReference type="InterPro" id="IPR004593">
    <property type="entry name" value="SbcD"/>
</dbReference>
<dbReference type="SUPFAM" id="SSF56300">
    <property type="entry name" value="Metallo-dependent phosphatases"/>
    <property type="match status" value="1"/>
</dbReference>
<dbReference type="Proteomes" id="UP000003675">
    <property type="component" value="Unassembled WGS sequence"/>
</dbReference>
<comment type="subunit">
    <text evidence="2 7">Heterodimer of SbcC and SbcD.</text>
</comment>
<dbReference type="PANTHER" id="PTHR30337:SF0">
    <property type="entry name" value="NUCLEASE SBCCD SUBUNIT D"/>
    <property type="match status" value="1"/>
</dbReference>
<dbReference type="InterPro" id="IPR029052">
    <property type="entry name" value="Metallo-depent_PP-like"/>
</dbReference>
<evidence type="ECO:0000256" key="7">
    <source>
        <dbReference type="RuleBase" id="RU363069"/>
    </source>
</evidence>
<keyword evidence="7" id="KW-0233">DNA recombination</keyword>
<dbReference type="AlphaFoldDB" id="C8P7X3"/>
<comment type="caution">
    <text evidence="10">The sequence shown here is derived from an EMBL/GenBank/DDBJ whole genome shotgun (WGS) entry which is preliminary data.</text>
</comment>
<keyword evidence="7" id="KW-0235">DNA replication</keyword>
<evidence type="ECO:0000256" key="3">
    <source>
        <dbReference type="ARBA" id="ARBA00013365"/>
    </source>
</evidence>
<dbReference type="Gene3D" id="3.60.21.10">
    <property type="match status" value="1"/>
</dbReference>
<feature type="domain" description="Calcineurin-like phosphoesterase" evidence="8">
    <location>
        <begin position="12"/>
        <end position="225"/>
    </location>
</feature>
<dbReference type="InterPro" id="IPR004843">
    <property type="entry name" value="Calcineurin-like_PHP"/>
</dbReference>
<dbReference type="InterPro" id="IPR041796">
    <property type="entry name" value="Mre11_N"/>
</dbReference>
<accession>C8P7X3</accession>
<dbReference type="PANTHER" id="PTHR30337">
    <property type="entry name" value="COMPONENT OF ATP-DEPENDENT DSDNA EXONUCLEASE"/>
    <property type="match status" value="1"/>
</dbReference>
<name>C8P7X3_9LACO</name>
<keyword evidence="6 7" id="KW-0269">Exonuclease</keyword>
<protein>
    <recommendedName>
        <fullName evidence="3 7">Nuclease SbcCD subunit D</fullName>
    </recommendedName>
</protein>
<comment type="similarity">
    <text evidence="1 7">Belongs to the SbcD family.</text>
</comment>
<dbReference type="InterPro" id="IPR026843">
    <property type="entry name" value="SbcD_C"/>
</dbReference>
<keyword evidence="7" id="KW-0255">Endonuclease</keyword>
<dbReference type="InterPro" id="IPR050535">
    <property type="entry name" value="DNA_Repair-Maintenance_Comp"/>
</dbReference>
<dbReference type="GO" id="GO:0006310">
    <property type="term" value="P:DNA recombination"/>
    <property type="evidence" value="ECO:0007669"/>
    <property type="project" value="UniProtKB-KW"/>
</dbReference>
<dbReference type="CDD" id="cd00840">
    <property type="entry name" value="MPP_Mre11_N"/>
    <property type="match status" value="1"/>
</dbReference>
<sequence>MSSAKQKGEKTMRFLHTADWHIGKTLNDFSLLEDQQAAFTQIERIAQQAQVDAIVVAGDLYDRSVPSEAAVTELNGMLRQLNLNDHFPVLAISGNHDSAVRLSTGTDWFARSSLYLNTTLAAAFTPVTIKDTQFFLLPFFGIQAVRNYFHDDHIKNVNDAMERIVAEMKKSFAAGKHQVLVAHFFAAGSQRTADSETLIEVGGLSAVSTAVLAPFDYVALGHLHNRKALNEERVKYSGSPLKFSVSEAHQEKGVWLVDTEPFAVQWVPLQPVHDITLLKGSFRELVTSAKDKPATDFYDIELTDRERIPDVLNKLRTVYPKIVSLHRTHQARQLALNRQKQRLAASPLDLLSDFYSQTTGSKLSSEQRRWAEEALIKTTKEEQ</sequence>
<evidence type="ECO:0000313" key="11">
    <source>
        <dbReference type="EMBL" id="KRK60607.1"/>
    </source>
</evidence>
<evidence type="ECO:0000256" key="1">
    <source>
        <dbReference type="ARBA" id="ARBA00010555"/>
    </source>
</evidence>
<evidence type="ECO:0000313" key="13">
    <source>
        <dbReference type="Proteomes" id="UP000051883"/>
    </source>
</evidence>
<reference evidence="10 12" key="1">
    <citation type="submission" date="2009-09" db="EMBL/GenBank/DDBJ databases">
        <authorList>
            <person name="Qin X."/>
            <person name="Bachman B."/>
            <person name="Battles P."/>
            <person name="Bell A."/>
            <person name="Bess C."/>
            <person name="Bickham C."/>
            <person name="Chaboub L."/>
            <person name="Chen D."/>
            <person name="Coyle M."/>
            <person name="Deiros D.R."/>
            <person name="Dinh H."/>
            <person name="Forbes L."/>
            <person name="Fowler G."/>
            <person name="Francisco L."/>
            <person name="Fu Q."/>
            <person name="Gubbala S."/>
            <person name="Hale W."/>
            <person name="Han Y."/>
            <person name="Hemphill L."/>
            <person name="Highlander S.K."/>
            <person name="Hirani K."/>
            <person name="Hogues M."/>
            <person name="Jackson L."/>
            <person name="Jakkamsetti A."/>
            <person name="Javaid M."/>
            <person name="Jiang H."/>
            <person name="Korchina V."/>
            <person name="Kovar C."/>
            <person name="Lara F."/>
            <person name="Lee S."/>
            <person name="Mata R."/>
            <person name="Mathew T."/>
            <person name="Moen C."/>
            <person name="Morales K."/>
            <person name="Munidasa M."/>
            <person name="Nazareth L."/>
            <person name="Ngo R."/>
            <person name="Nguyen L."/>
            <person name="Okwuonu G."/>
            <person name="Ongeri F."/>
            <person name="Patil S."/>
            <person name="Petrosino J."/>
            <person name="Pham C."/>
            <person name="Pham P."/>
            <person name="Pu L.-L."/>
            <person name="Puazo M."/>
            <person name="Raj R."/>
            <person name="Reid J."/>
            <person name="Rouhana J."/>
            <person name="Saada N."/>
            <person name="Shang Y."/>
            <person name="Simmons D."/>
            <person name="Thornton R."/>
            <person name="Warren J."/>
            <person name="Weissenberger G."/>
            <person name="Zhang J."/>
            <person name="Zhang L."/>
            <person name="Zhou C."/>
            <person name="Zhu D."/>
            <person name="Muzny D."/>
            <person name="Worley K."/>
            <person name="Gibbs R."/>
        </authorList>
    </citation>
    <scope>NUCLEOTIDE SEQUENCE [LARGE SCALE GENOMIC DNA]</scope>
    <source>
        <strain evidence="10 12">DSM 16041</strain>
    </source>
</reference>
<evidence type="ECO:0000313" key="12">
    <source>
        <dbReference type="Proteomes" id="UP000003675"/>
    </source>
</evidence>